<accession>A0A151GY82</accession>
<dbReference type="AlphaFoldDB" id="A0A151GY82"/>
<dbReference type="InParanoid" id="A0A151GY82"/>
<protein>
    <submittedName>
        <fullName evidence="1">Uncharacterized protein</fullName>
    </submittedName>
</protein>
<dbReference type="Proteomes" id="UP000076580">
    <property type="component" value="Chromosome 01"/>
</dbReference>
<evidence type="ECO:0000313" key="2">
    <source>
        <dbReference type="Proteomes" id="UP000076580"/>
    </source>
</evidence>
<evidence type="ECO:0000313" key="1">
    <source>
        <dbReference type="EMBL" id="KYK62068.1"/>
    </source>
</evidence>
<keyword evidence="2" id="KW-1185">Reference proteome</keyword>
<name>A0A151GY82_DRECN</name>
<organism evidence="1 2">
    <name type="scientific">Drechmeria coniospora</name>
    <name type="common">Nematophagous fungus</name>
    <name type="synonym">Meria coniospora</name>
    <dbReference type="NCBI Taxonomy" id="98403"/>
    <lineage>
        <taxon>Eukaryota</taxon>
        <taxon>Fungi</taxon>
        <taxon>Dikarya</taxon>
        <taxon>Ascomycota</taxon>
        <taxon>Pezizomycotina</taxon>
        <taxon>Sordariomycetes</taxon>
        <taxon>Hypocreomycetidae</taxon>
        <taxon>Hypocreales</taxon>
        <taxon>Ophiocordycipitaceae</taxon>
        <taxon>Drechmeria</taxon>
    </lineage>
</organism>
<proteinExistence type="predicted"/>
<dbReference type="RefSeq" id="XP_040661420.1">
    <property type="nucleotide sequence ID" value="XM_040800537.1"/>
</dbReference>
<dbReference type="GeneID" id="63715856"/>
<sequence>MPRSQLDGGGDASSPMSGLEIFGAVIAGLDATILIVSKVHDAIRDAKELPERLRGYRKELEMAKTIVRSSCEEPTIRTKKEVVEAVQEIGVVAFALDKCLRQLDQGRGRVKQMAHQLIKGGKEVGEIEKSMGYLGRRKDDLVVLIGLLNTSLSQKVKEQLDRLESRYASGLASAALAKPHRETCRTVTDNTATGASFMFNGPVVTGPSDRDPYADIDKVLIHGNRTEGSATMLNYAVHIDVLERLADNFLKKVRGEVEDEGRNGQNGQNGRV</sequence>
<dbReference type="EMBL" id="LAYC01000001">
    <property type="protein sequence ID" value="KYK62068.1"/>
    <property type="molecule type" value="Genomic_DNA"/>
</dbReference>
<reference evidence="1 2" key="1">
    <citation type="journal article" date="2016" name="Sci. Rep.">
        <title>Insights into Adaptations to a Near-Obligate Nematode Endoparasitic Lifestyle from the Finished Genome of Drechmeria coniospora.</title>
        <authorList>
            <person name="Zhang L."/>
            <person name="Zhou Z."/>
            <person name="Guo Q."/>
            <person name="Fokkens L."/>
            <person name="Miskei M."/>
            <person name="Pocsi I."/>
            <person name="Zhang W."/>
            <person name="Chen M."/>
            <person name="Wang L."/>
            <person name="Sun Y."/>
            <person name="Donzelli B.G."/>
            <person name="Gibson D.M."/>
            <person name="Nelson D.R."/>
            <person name="Luo J.G."/>
            <person name="Rep M."/>
            <person name="Liu H."/>
            <person name="Yang S."/>
            <person name="Wang J."/>
            <person name="Krasnoff S.B."/>
            <person name="Xu Y."/>
            <person name="Molnar I."/>
            <person name="Lin M."/>
        </authorList>
    </citation>
    <scope>NUCLEOTIDE SEQUENCE [LARGE SCALE GENOMIC DNA]</scope>
    <source>
        <strain evidence="1 2">ARSEF 6962</strain>
    </source>
</reference>
<comment type="caution">
    <text evidence="1">The sequence shown here is derived from an EMBL/GenBank/DDBJ whole genome shotgun (WGS) entry which is preliminary data.</text>
</comment>
<gene>
    <name evidence="1" type="ORF">DCS_03213</name>
</gene>